<gene>
    <name evidence="1" type="ORF">DPMN_185932</name>
</gene>
<dbReference type="EMBL" id="JAIWYP010000010">
    <property type="protein sequence ID" value="KAH3751378.1"/>
    <property type="molecule type" value="Genomic_DNA"/>
</dbReference>
<dbReference type="AlphaFoldDB" id="A0A9D4DLT9"/>
<sequence length="113" mass="12943">MVARVGNQLYNLLLYTSFPPDVFEVLVNMVNRMSPFNYFSGWTVSCFTIEDQLLMTFMKLRVNCIQGSATSLKPMALALPEMLAPPTWLNFQFLYAEHQQSIQNCRLPEGVIT</sequence>
<organism evidence="1 2">
    <name type="scientific">Dreissena polymorpha</name>
    <name type="common">Zebra mussel</name>
    <name type="synonym">Mytilus polymorpha</name>
    <dbReference type="NCBI Taxonomy" id="45954"/>
    <lineage>
        <taxon>Eukaryota</taxon>
        <taxon>Metazoa</taxon>
        <taxon>Spiralia</taxon>
        <taxon>Lophotrochozoa</taxon>
        <taxon>Mollusca</taxon>
        <taxon>Bivalvia</taxon>
        <taxon>Autobranchia</taxon>
        <taxon>Heteroconchia</taxon>
        <taxon>Euheterodonta</taxon>
        <taxon>Imparidentia</taxon>
        <taxon>Neoheterodontei</taxon>
        <taxon>Myida</taxon>
        <taxon>Dreissenoidea</taxon>
        <taxon>Dreissenidae</taxon>
        <taxon>Dreissena</taxon>
    </lineage>
</organism>
<reference evidence="1" key="2">
    <citation type="submission" date="2020-11" db="EMBL/GenBank/DDBJ databases">
        <authorList>
            <person name="McCartney M.A."/>
            <person name="Auch B."/>
            <person name="Kono T."/>
            <person name="Mallez S."/>
            <person name="Becker A."/>
            <person name="Gohl D.M."/>
            <person name="Silverstein K.A.T."/>
            <person name="Koren S."/>
            <person name="Bechman K.B."/>
            <person name="Herman A."/>
            <person name="Abrahante J.E."/>
            <person name="Garbe J."/>
        </authorList>
    </citation>
    <scope>NUCLEOTIDE SEQUENCE</scope>
    <source>
        <strain evidence="1">Duluth1</strain>
        <tissue evidence="1">Whole animal</tissue>
    </source>
</reference>
<proteinExistence type="predicted"/>
<comment type="caution">
    <text evidence="1">The sequence shown here is derived from an EMBL/GenBank/DDBJ whole genome shotgun (WGS) entry which is preliminary data.</text>
</comment>
<keyword evidence="2" id="KW-1185">Reference proteome</keyword>
<reference evidence="1" key="1">
    <citation type="journal article" date="2019" name="bioRxiv">
        <title>The Genome of the Zebra Mussel, Dreissena polymorpha: A Resource for Invasive Species Research.</title>
        <authorList>
            <person name="McCartney M.A."/>
            <person name="Auch B."/>
            <person name="Kono T."/>
            <person name="Mallez S."/>
            <person name="Zhang Y."/>
            <person name="Obille A."/>
            <person name="Becker A."/>
            <person name="Abrahante J.E."/>
            <person name="Garbe J."/>
            <person name="Badalamenti J.P."/>
            <person name="Herman A."/>
            <person name="Mangelson H."/>
            <person name="Liachko I."/>
            <person name="Sullivan S."/>
            <person name="Sone E.D."/>
            <person name="Koren S."/>
            <person name="Silverstein K.A.T."/>
            <person name="Beckman K.B."/>
            <person name="Gohl D.M."/>
        </authorList>
    </citation>
    <scope>NUCLEOTIDE SEQUENCE</scope>
    <source>
        <strain evidence="1">Duluth1</strain>
        <tissue evidence="1">Whole animal</tissue>
    </source>
</reference>
<name>A0A9D4DLT9_DREPO</name>
<accession>A0A9D4DLT9</accession>
<evidence type="ECO:0000313" key="2">
    <source>
        <dbReference type="Proteomes" id="UP000828390"/>
    </source>
</evidence>
<evidence type="ECO:0000313" key="1">
    <source>
        <dbReference type="EMBL" id="KAH3751378.1"/>
    </source>
</evidence>
<dbReference type="Proteomes" id="UP000828390">
    <property type="component" value="Unassembled WGS sequence"/>
</dbReference>
<protein>
    <submittedName>
        <fullName evidence="1">Uncharacterized protein</fullName>
    </submittedName>
</protein>